<feature type="chain" id="PRO_5040196306" evidence="1">
    <location>
        <begin position="19"/>
        <end position="290"/>
    </location>
</feature>
<evidence type="ECO:0000313" key="2">
    <source>
        <dbReference type="EMBL" id="KAF1848337.1"/>
    </source>
</evidence>
<dbReference type="EMBL" id="ML976615">
    <property type="protein sequence ID" value="KAF1848337.1"/>
    <property type="molecule type" value="Genomic_DNA"/>
</dbReference>
<evidence type="ECO:0000256" key="1">
    <source>
        <dbReference type="SAM" id="SignalP"/>
    </source>
</evidence>
<organism evidence="2 3">
    <name type="scientific">Cucurbitaria berberidis CBS 394.84</name>
    <dbReference type="NCBI Taxonomy" id="1168544"/>
    <lineage>
        <taxon>Eukaryota</taxon>
        <taxon>Fungi</taxon>
        <taxon>Dikarya</taxon>
        <taxon>Ascomycota</taxon>
        <taxon>Pezizomycotina</taxon>
        <taxon>Dothideomycetes</taxon>
        <taxon>Pleosporomycetidae</taxon>
        <taxon>Pleosporales</taxon>
        <taxon>Pleosporineae</taxon>
        <taxon>Cucurbitariaceae</taxon>
        <taxon>Cucurbitaria</taxon>
    </lineage>
</organism>
<keyword evidence="3" id="KW-1185">Reference proteome</keyword>
<accession>A0A9P4GNB0</accession>
<sequence length="290" mass="33192">MHMLLSLTLMHDAELSLSCSPSLATKQKHASLQHWNTATGLFNRILADPIPPSYQDAIWATGIFLGAASFWYVESTSVENVWPLKPGDPSDLTWLRLGEGKRHLQRIADPTRPESLFSAMFKDKSRTNLSDWMETNNTSRISSRVKKVFNITLDSTSTNNVYYLPVLILSRIQTMRFTQENTLKSLYVTTSVRPEFLMLLEDKDPRAVFILAWWFTMLKDGELWWMARRAKVEGEAARIWLQREDPGLAELLESLARDAVVIDVITTEPQLPEPTWVRPWEASLPTIEAN</sequence>
<reference evidence="2" key="1">
    <citation type="submission" date="2020-01" db="EMBL/GenBank/DDBJ databases">
        <authorList>
            <consortium name="DOE Joint Genome Institute"/>
            <person name="Haridas S."/>
            <person name="Albert R."/>
            <person name="Binder M."/>
            <person name="Bloem J."/>
            <person name="Labutti K."/>
            <person name="Salamov A."/>
            <person name="Andreopoulos B."/>
            <person name="Baker S.E."/>
            <person name="Barry K."/>
            <person name="Bills G."/>
            <person name="Bluhm B.H."/>
            <person name="Cannon C."/>
            <person name="Castanera R."/>
            <person name="Culley D.E."/>
            <person name="Daum C."/>
            <person name="Ezra D."/>
            <person name="Gonzalez J.B."/>
            <person name="Henrissat B."/>
            <person name="Kuo A."/>
            <person name="Liang C."/>
            <person name="Lipzen A."/>
            <person name="Lutzoni F."/>
            <person name="Magnuson J."/>
            <person name="Mondo S."/>
            <person name="Nolan M."/>
            <person name="Ohm R."/>
            <person name="Pangilinan J."/>
            <person name="Park H.-J."/>
            <person name="Ramirez L."/>
            <person name="Alfaro M."/>
            <person name="Sun H."/>
            <person name="Tritt A."/>
            <person name="Yoshinaga Y."/>
            <person name="Zwiers L.-H."/>
            <person name="Turgeon B.G."/>
            <person name="Goodwin S.B."/>
            <person name="Spatafora J.W."/>
            <person name="Crous P.W."/>
            <person name="Grigoriev I.V."/>
        </authorList>
    </citation>
    <scope>NUCLEOTIDE SEQUENCE</scope>
    <source>
        <strain evidence="2">CBS 394.84</strain>
    </source>
</reference>
<evidence type="ECO:0000313" key="3">
    <source>
        <dbReference type="Proteomes" id="UP000800039"/>
    </source>
</evidence>
<dbReference type="PANTHER" id="PTHR47784">
    <property type="entry name" value="STEROL UPTAKE CONTROL PROTEIN 2"/>
    <property type="match status" value="1"/>
</dbReference>
<protein>
    <submittedName>
        <fullName evidence="2">Uncharacterized protein</fullName>
    </submittedName>
</protein>
<feature type="signal peptide" evidence="1">
    <location>
        <begin position="1"/>
        <end position="18"/>
    </location>
</feature>
<keyword evidence="1" id="KW-0732">Signal</keyword>
<dbReference type="GeneID" id="63850233"/>
<dbReference type="RefSeq" id="XP_040790900.1">
    <property type="nucleotide sequence ID" value="XM_040932982.1"/>
</dbReference>
<name>A0A9P4GNB0_9PLEO</name>
<dbReference type="Proteomes" id="UP000800039">
    <property type="component" value="Unassembled WGS sequence"/>
</dbReference>
<proteinExistence type="predicted"/>
<dbReference type="OrthoDB" id="416217at2759"/>
<gene>
    <name evidence="2" type="ORF">K460DRAFT_364307</name>
</gene>
<dbReference type="InterPro" id="IPR053157">
    <property type="entry name" value="Sterol_Uptake_Regulator"/>
</dbReference>
<dbReference type="PANTHER" id="PTHR47784:SF9">
    <property type="entry name" value="ZN(II)2CYS6 TRANSCRIPTION FACTOR (EUROFUNG)"/>
    <property type="match status" value="1"/>
</dbReference>
<comment type="caution">
    <text evidence="2">The sequence shown here is derived from an EMBL/GenBank/DDBJ whole genome shotgun (WGS) entry which is preliminary data.</text>
</comment>
<dbReference type="GO" id="GO:0001228">
    <property type="term" value="F:DNA-binding transcription activator activity, RNA polymerase II-specific"/>
    <property type="evidence" value="ECO:0007669"/>
    <property type="project" value="TreeGrafter"/>
</dbReference>
<dbReference type="AlphaFoldDB" id="A0A9P4GNB0"/>